<dbReference type="InterPro" id="IPR014730">
    <property type="entry name" value="ETF_a/b_N"/>
</dbReference>
<comment type="cofactor">
    <cofactor evidence="1">
        <name>FAD</name>
        <dbReference type="ChEBI" id="CHEBI:57692"/>
    </cofactor>
</comment>
<dbReference type="EMBL" id="JBHTEF010000001">
    <property type="protein sequence ID" value="MFC7581812.1"/>
    <property type="molecule type" value="Genomic_DNA"/>
</dbReference>
<evidence type="ECO:0000256" key="2">
    <source>
        <dbReference type="ARBA" id="ARBA00005817"/>
    </source>
</evidence>
<keyword evidence="8" id="KW-1185">Reference proteome</keyword>
<dbReference type="Proteomes" id="UP001596527">
    <property type="component" value="Unassembled WGS sequence"/>
</dbReference>
<gene>
    <name evidence="7" type="ORF">ACFQWG_11465</name>
</gene>
<feature type="domain" description="Electron transfer flavoprotein alpha/beta-subunit N-terminal" evidence="6">
    <location>
        <begin position="16"/>
        <end position="148"/>
    </location>
</feature>
<dbReference type="InterPro" id="IPR014729">
    <property type="entry name" value="Rossmann-like_a/b/a_fold"/>
</dbReference>
<dbReference type="Gene3D" id="3.40.50.620">
    <property type="entry name" value="HUPs"/>
    <property type="match status" value="1"/>
</dbReference>
<dbReference type="Pfam" id="PF00766">
    <property type="entry name" value="ETF_alpha"/>
    <property type="match status" value="1"/>
</dbReference>
<accession>A0ABW2SP28</accession>
<dbReference type="InterPro" id="IPR014731">
    <property type="entry name" value="ETF_asu_C"/>
</dbReference>
<dbReference type="PANTHER" id="PTHR43153:SF11">
    <property type="entry name" value="ELECTRON TRANSFER FLAVOPROTEIN, SUBUNIT ALPHA (ETFA)"/>
    <property type="match status" value="1"/>
</dbReference>
<dbReference type="Pfam" id="PF01012">
    <property type="entry name" value="ETF"/>
    <property type="match status" value="1"/>
</dbReference>
<dbReference type="PIRSF" id="PIRSF000089">
    <property type="entry name" value="Electra_flavoP_a"/>
    <property type="match status" value="1"/>
</dbReference>
<dbReference type="InterPro" id="IPR029035">
    <property type="entry name" value="DHS-like_NAD/FAD-binding_dom"/>
</dbReference>
<name>A0ABW2SP28_9ACTO</name>
<dbReference type="InterPro" id="IPR001308">
    <property type="entry name" value="ETF_a/FixB"/>
</dbReference>
<evidence type="ECO:0000259" key="6">
    <source>
        <dbReference type="Pfam" id="PF01012"/>
    </source>
</evidence>
<evidence type="ECO:0000256" key="3">
    <source>
        <dbReference type="ARBA" id="ARBA00011355"/>
    </source>
</evidence>
<evidence type="ECO:0000313" key="7">
    <source>
        <dbReference type="EMBL" id="MFC7581812.1"/>
    </source>
</evidence>
<evidence type="ECO:0000313" key="8">
    <source>
        <dbReference type="Proteomes" id="UP001596527"/>
    </source>
</evidence>
<dbReference type="Gene3D" id="3.40.50.1220">
    <property type="entry name" value="TPP-binding domain"/>
    <property type="match status" value="1"/>
</dbReference>
<evidence type="ECO:0000259" key="5">
    <source>
        <dbReference type="Pfam" id="PF00766"/>
    </source>
</evidence>
<organism evidence="7 8">
    <name type="scientific">Schaalia naturae</name>
    <dbReference type="NCBI Taxonomy" id="635203"/>
    <lineage>
        <taxon>Bacteria</taxon>
        <taxon>Bacillati</taxon>
        <taxon>Actinomycetota</taxon>
        <taxon>Actinomycetes</taxon>
        <taxon>Actinomycetales</taxon>
        <taxon>Actinomycetaceae</taxon>
        <taxon>Schaalia</taxon>
    </lineage>
</organism>
<proteinExistence type="inferred from homology"/>
<comment type="function">
    <text evidence="4">The electron transfer flavoprotein serves as a specific electron acceptor for other dehydrogenases. It transfers the electrons to the main respiratory chain via ETF-ubiquinone oxidoreductase (ETF dehydrogenase).</text>
</comment>
<dbReference type="PANTHER" id="PTHR43153">
    <property type="entry name" value="ELECTRON TRANSFER FLAVOPROTEIN ALPHA"/>
    <property type="match status" value="1"/>
</dbReference>
<dbReference type="SUPFAM" id="SSF52467">
    <property type="entry name" value="DHS-like NAD/FAD-binding domain"/>
    <property type="match status" value="1"/>
</dbReference>
<sequence length="304" mass="30945">MNTIWILVDGDRQIGAARKALGDLADSAAVLAVGPRDLAETAARTGAETRWADPGDLPVEALASSAAELVAQEGPRIVVAAPTSGGRALLGAIAARLGAGTVDGVLAVRPLSDGGAEIERSGLSGRVVATLRSAAPLCLFVDPSDAPAPAAGRPGSLDTADLAGNGIVRVSVEDAAGAGTGVADASRIVSVGRGLRQRDDLALVRDLASALDAEVGCSMPVADDLGWLPKEDYIGRSGQHVSPRLYMAVGISGAPQHLEGIRDARTVVAVNSDPDAPIFSRADYGIVGDLYEILPRLGEQLATR</sequence>
<comment type="similarity">
    <text evidence="2">Belongs to the ETF alpha-subunit/FixB family.</text>
</comment>
<dbReference type="SUPFAM" id="SSF52402">
    <property type="entry name" value="Adenine nucleotide alpha hydrolases-like"/>
    <property type="match status" value="1"/>
</dbReference>
<comment type="caution">
    <text evidence="7">The sequence shown here is derived from an EMBL/GenBank/DDBJ whole genome shotgun (WGS) entry which is preliminary data.</text>
</comment>
<evidence type="ECO:0000256" key="4">
    <source>
        <dbReference type="ARBA" id="ARBA00025649"/>
    </source>
</evidence>
<evidence type="ECO:0000256" key="1">
    <source>
        <dbReference type="ARBA" id="ARBA00001974"/>
    </source>
</evidence>
<feature type="domain" description="Electron transfer flavoprotein alpha subunit C-terminal" evidence="5">
    <location>
        <begin position="183"/>
        <end position="262"/>
    </location>
</feature>
<comment type="subunit">
    <text evidence="3">Heterodimer of an alpha and a beta subunit.</text>
</comment>
<dbReference type="RefSeq" id="WP_380975436.1">
    <property type="nucleotide sequence ID" value="NZ_JBHTEF010000001.1"/>
</dbReference>
<protein>
    <submittedName>
        <fullName evidence="7">Electron transfer flavoprotein subunit alpha/FixB family protein</fullName>
    </submittedName>
</protein>
<reference evidence="8" key="1">
    <citation type="journal article" date="2019" name="Int. J. Syst. Evol. Microbiol.">
        <title>The Global Catalogue of Microorganisms (GCM) 10K type strain sequencing project: providing services to taxonomists for standard genome sequencing and annotation.</title>
        <authorList>
            <consortium name="The Broad Institute Genomics Platform"/>
            <consortium name="The Broad Institute Genome Sequencing Center for Infectious Disease"/>
            <person name="Wu L."/>
            <person name="Ma J."/>
        </authorList>
    </citation>
    <scope>NUCLEOTIDE SEQUENCE [LARGE SCALE GENOMIC DNA]</scope>
    <source>
        <strain evidence="8">CCUG 56698</strain>
    </source>
</reference>